<comment type="caution">
    <text evidence="6">The sequence shown here is derived from an EMBL/GenBank/DDBJ whole genome shotgun (WGS) entry which is preliminary data.</text>
</comment>
<dbReference type="GO" id="GO:0005778">
    <property type="term" value="C:peroxisomal membrane"/>
    <property type="evidence" value="ECO:0007669"/>
    <property type="project" value="UniProtKB-SubCell"/>
</dbReference>
<evidence type="ECO:0000313" key="7">
    <source>
        <dbReference type="Proteomes" id="UP001153678"/>
    </source>
</evidence>
<keyword evidence="7" id="KW-1185">Reference proteome</keyword>
<gene>
    <name evidence="6" type="ORF">FWILDA_LOCUS10136</name>
</gene>
<dbReference type="OrthoDB" id="411017at2759"/>
<dbReference type="PANTHER" id="PTHR12652:SF50">
    <property type="entry name" value="PEROXIN 11"/>
    <property type="match status" value="1"/>
</dbReference>
<sequence length="245" mass="28367">MPLQQIVLHPTVNNSIKYASTTVGRDKVYKAVQFFSRFLVWYFKRQGYDKTTIQRYNNLKSTLGISRKLMRFGKPVEHLQHATKALNEVDEITKFTTIAQQLGYATYLFWDTFVWAHNAGVYKFQQIKRINENAHRFWFIGLVFSIIHGLYKLYLNGYQHNFMRQVSKARFAESSEKSNVRSEAESLMKERKAVIIQLVQDVLDITIPATALGYLHLEDGLVGLAGFISSIMGIQSQWKKVNSTK</sequence>
<dbReference type="Proteomes" id="UP001153678">
    <property type="component" value="Unassembled WGS sequence"/>
</dbReference>
<feature type="transmembrane region" description="Helical" evidence="5">
    <location>
        <begin position="137"/>
        <end position="155"/>
    </location>
</feature>
<dbReference type="Pfam" id="PF05648">
    <property type="entry name" value="PEX11"/>
    <property type="match status" value="1"/>
</dbReference>
<name>A0A9W4SUW4_9GLOM</name>
<accession>A0A9W4SUW4</accession>
<evidence type="ECO:0000256" key="1">
    <source>
        <dbReference type="ARBA" id="ARBA00022593"/>
    </source>
</evidence>
<keyword evidence="5" id="KW-0812">Transmembrane</keyword>
<organism evidence="6 7">
    <name type="scientific">Funneliformis geosporum</name>
    <dbReference type="NCBI Taxonomy" id="1117311"/>
    <lineage>
        <taxon>Eukaryota</taxon>
        <taxon>Fungi</taxon>
        <taxon>Fungi incertae sedis</taxon>
        <taxon>Mucoromycota</taxon>
        <taxon>Glomeromycotina</taxon>
        <taxon>Glomeromycetes</taxon>
        <taxon>Glomerales</taxon>
        <taxon>Glomeraceae</taxon>
        <taxon>Funneliformis</taxon>
    </lineage>
</organism>
<evidence type="ECO:0000313" key="6">
    <source>
        <dbReference type="EMBL" id="CAI2181539.1"/>
    </source>
</evidence>
<proteinExistence type="predicted"/>
<keyword evidence="5" id="KW-1133">Transmembrane helix</keyword>
<dbReference type="GO" id="GO:0016559">
    <property type="term" value="P:peroxisome fission"/>
    <property type="evidence" value="ECO:0007669"/>
    <property type="project" value="InterPro"/>
</dbReference>
<comment type="subcellular location">
    <subcellularLocation>
        <location evidence="4">Peroxisome membrane</location>
    </subcellularLocation>
</comment>
<dbReference type="AlphaFoldDB" id="A0A9W4SUW4"/>
<evidence type="ECO:0000256" key="4">
    <source>
        <dbReference type="ARBA" id="ARBA00046271"/>
    </source>
</evidence>
<protein>
    <submittedName>
        <fullName evidence="6">11396_t:CDS:1</fullName>
    </submittedName>
</protein>
<dbReference type="PANTHER" id="PTHR12652">
    <property type="entry name" value="PEROXISOMAL BIOGENESIS FACTOR 11"/>
    <property type="match status" value="1"/>
</dbReference>
<evidence type="ECO:0000256" key="5">
    <source>
        <dbReference type="SAM" id="Phobius"/>
    </source>
</evidence>
<dbReference type="InterPro" id="IPR008733">
    <property type="entry name" value="PEX11"/>
</dbReference>
<dbReference type="EMBL" id="CAMKVN010002538">
    <property type="protein sequence ID" value="CAI2181539.1"/>
    <property type="molecule type" value="Genomic_DNA"/>
</dbReference>
<evidence type="ECO:0000256" key="3">
    <source>
        <dbReference type="ARBA" id="ARBA00023140"/>
    </source>
</evidence>
<keyword evidence="3" id="KW-0576">Peroxisome</keyword>
<evidence type="ECO:0000256" key="2">
    <source>
        <dbReference type="ARBA" id="ARBA00023136"/>
    </source>
</evidence>
<reference evidence="6" key="1">
    <citation type="submission" date="2022-08" db="EMBL/GenBank/DDBJ databases">
        <authorList>
            <person name="Kallberg Y."/>
            <person name="Tangrot J."/>
            <person name="Rosling A."/>
        </authorList>
    </citation>
    <scope>NUCLEOTIDE SEQUENCE</scope>
    <source>
        <strain evidence="6">Wild A</strain>
    </source>
</reference>
<keyword evidence="1" id="KW-0962">Peroxisome biogenesis</keyword>
<keyword evidence="2 5" id="KW-0472">Membrane</keyword>